<evidence type="ECO:0008006" key="3">
    <source>
        <dbReference type="Google" id="ProtNLM"/>
    </source>
</evidence>
<dbReference type="Gene3D" id="3.30.420.10">
    <property type="entry name" value="Ribonuclease H-like superfamily/Ribonuclease H"/>
    <property type="match status" value="1"/>
</dbReference>
<gene>
    <name evidence="1" type="ORF">AVEN_46571_1</name>
</gene>
<organism evidence="1 2">
    <name type="scientific">Araneus ventricosus</name>
    <name type="common">Orbweaver spider</name>
    <name type="synonym">Epeira ventricosa</name>
    <dbReference type="NCBI Taxonomy" id="182803"/>
    <lineage>
        <taxon>Eukaryota</taxon>
        <taxon>Metazoa</taxon>
        <taxon>Ecdysozoa</taxon>
        <taxon>Arthropoda</taxon>
        <taxon>Chelicerata</taxon>
        <taxon>Arachnida</taxon>
        <taxon>Araneae</taxon>
        <taxon>Araneomorphae</taxon>
        <taxon>Entelegynae</taxon>
        <taxon>Araneoidea</taxon>
        <taxon>Araneidae</taxon>
        <taxon>Araneus</taxon>
    </lineage>
</organism>
<dbReference type="SUPFAM" id="SSF53098">
    <property type="entry name" value="Ribonuclease H-like"/>
    <property type="match status" value="1"/>
</dbReference>
<comment type="caution">
    <text evidence="1">The sequence shown here is derived from an EMBL/GenBank/DDBJ whole genome shotgun (WGS) entry which is preliminary data.</text>
</comment>
<evidence type="ECO:0000313" key="1">
    <source>
        <dbReference type="EMBL" id="GBN27180.1"/>
    </source>
</evidence>
<dbReference type="GO" id="GO:0042575">
    <property type="term" value="C:DNA polymerase complex"/>
    <property type="evidence" value="ECO:0007669"/>
    <property type="project" value="UniProtKB-ARBA"/>
</dbReference>
<dbReference type="Proteomes" id="UP000499080">
    <property type="component" value="Unassembled WGS sequence"/>
</dbReference>
<dbReference type="GO" id="GO:0071897">
    <property type="term" value="P:DNA biosynthetic process"/>
    <property type="evidence" value="ECO:0007669"/>
    <property type="project" value="UniProtKB-ARBA"/>
</dbReference>
<keyword evidence="2" id="KW-1185">Reference proteome</keyword>
<dbReference type="InterPro" id="IPR036397">
    <property type="entry name" value="RNaseH_sf"/>
</dbReference>
<protein>
    <recommendedName>
        <fullName evidence="3">Integrase catalytic domain-containing protein</fullName>
    </recommendedName>
</protein>
<dbReference type="GO" id="GO:0003676">
    <property type="term" value="F:nucleic acid binding"/>
    <property type="evidence" value="ECO:0007669"/>
    <property type="project" value="InterPro"/>
</dbReference>
<accession>A0A4Y2MLE2</accession>
<dbReference type="PANTHER" id="PTHR37984:SF5">
    <property type="entry name" value="PROTEIN NYNRIN-LIKE"/>
    <property type="match status" value="1"/>
</dbReference>
<evidence type="ECO:0000313" key="2">
    <source>
        <dbReference type="Proteomes" id="UP000499080"/>
    </source>
</evidence>
<dbReference type="InterPro" id="IPR043128">
    <property type="entry name" value="Rev_trsase/Diguanyl_cyclase"/>
</dbReference>
<reference evidence="1 2" key="1">
    <citation type="journal article" date="2019" name="Sci. Rep.">
        <title>Orb-weaving spider Araneus ventricosus genome elucidates the spidroin gene catalogue.</title>
        <authorList>
            <person name="Kono N."/>
            <person name="Nakamura H."/>
            <person name="Ohtoshi R."/>
            <person name="Moran D.A.P."/>
            <person name="Shinohara A."/>
            <person name="Yoshida Y."/>
            <person name="Fujiwara M."/>
            <person name="Mori M."/>
            <person name="Tomita M."/>
            <person name="Arakawa K."/>
        </authorList>
    </citation>
    <scope>NUCLEOTIDE SEQUENCE [LARGE SCALE GENOMIC DNA]</scope>
</reference>
<dbReference type="EMBL" id="BGPR01007484">
    <property type="protein sequence ID" value="GBN27180.1"/>
    <property type="molecule type" value="Genomic_DNA"/>
</dbReference>
<dbReference type="SUPFAM" id="SSF56672">
    <property type="entry name" value="DNA/RNA polymerases"/>
    <property type="match status" value="1"/>
</dbReference>
<dbReference type="InterPro" id="IPR050951">
    <property type="entry name" value="Retrovirus_Pol_polyprotein"/>
</dbReference>
<name>A0A4Y2MLE2_ARAVE</name>
<dbReference type="InterPro" id="IPR012337">
    <property type="entry name" value="RNaseH-like_sf"/>
</dbReference>
<dbReference type="PANTHER" id="PTHR37984">
    <property type="entry name" value="PROTEIN CBG26694"/>
    <property type="match status" value="1"/>
</dbReference>
<dbReference type="OrthoDB" id="422540at2759"/>
<dbReference type="InterPro" id="IPR043502">
    <property type="entry name" value="DNA/RNA_pol_sf"/>
</dbReference>
<dbReference type="AlphaFoldDB" id="A0A4Y2MLE2"/>
<sequence length="139" mass="15797">MKSIFNIFRVLFSRLDHYGLTIKSSKCTFGVPTLEFSGLKVSKDGISPIPDRVSAIQDFPRPTTLTQLRRFLGTFSLPDVRFAHINIDFIGPLPPSDGYTYCMTIIDRFTRWPEVIPTSNITAETTCKALIHNWIPRFG</sequence>
<proteinExistence type="predicted"/>
<dbReference type="Gene3D" id="3.30.70.270">
    <property type="match status" value="1"/>
</dbReference>